<gene>
    <name evidence="3" type="ORF">FIBSPDRAFT_883834</name>
</gene>
<feature type="region of interest" description="Disordered" evidence="1">
    <location>
        <begin position="1"/>
        <end position="21"/>
    </location>
</feature>
<evidence type="ECO:0000313" key="4">
    <source>
        <dbReference type="Proteomes" id="UP000076532"/>
    </source>
</evidence>
<feature type="transmembrane region" description="Helical" evidence="2">
    <location>
        <begin position="71"/>
        <end position="90"/>
    </location>
</feature>
<reference evidence="3 4" key="1">
    <citation type="journal article" date="2016" name="Mol. Biol. Evol.">
        <title>Comparative Genomics of Early-Diverging Mushroom-Forming Fungi Provides Insights into the Origins of Lignocellulose Decay Capabilities.</title>
        <authorList>
            <person name="Nagy L.G."/>
            <person name="Riley R."/>
            <person name="Tritt A."/>
            <person name="Adam C."/>
            <person name="Daum C."/>
            <person name="Floudas D."/>
            <person name="Sun H."/>
            <person name="Yadav J.S."/>
            <person name="Pangilinan J."/>
            <person name="Larsson K.H."/>
            <person name="Matsuura K."/>
            <person name="Barry K."/>
            <person name="Labutti K."/>
            <person name="Kuo R."/>
            <person name="Ohm R.A."/>
            <person name="Bhattacharya S.S."/>
            <person name="Shirouzu T."/>
            <person name="Yoshinaga Y."/>
            <person name="Martin F.M."/>
            <person name="Grigoriev I.V."/>
            <person name="Hibbett D.S."/>
        </authorList>
    </citation>
    <scope>NUCLEOTIDE SEQUENCE [LARGE SCALE GENOMIC DNA]</scope>
    <source>
        <strain evidence="3 4">CBS 109695</strain>
    </source>
</reference>
<protein>
    <submittedName>
        <fullName evidence="3">Uncharacterized protein</fullName>
    </submittedName>
</protein>
<feature type="transmembrane region" description="Helical" evidence="2">
    <location>
        <begin position="122"/>
        <end position="145"/>
    </location>
</feature>
<keyword evidence="2" id="KW-0812">Transmembrane</keyword>
<keyword evidence="2" id="KW-0472">Membrane</keyword>
<keyword evidence="2" id="KW-1133">Transmembrane helix</keyword>
<dbReference type="EMBL" id="KV417492">
    <property type="protein sequence ID" value="KZP30696.1"/>
    <property type="molecule type" value="Genomic_DNA"/>
</dbReference>
<dbReference type="AlphaFoldDB" id="A0A166TK03"/>
<evidence type="ECO:0000256" key="1">
    <source>
        <dbReference type="SAM" id="MobiDB-lite"/>
    </source>
</evidence>
<sequence>MASDGQANECCGQSTGEPEEDVVRADDRVPEFNWVSAVIFICPDILSLTLSDVHPGATFALTSSLEAQPTVWVLLMRYVFMPVISMGAVWGTAGRGWYNSTDPCACPRLPVYSSCFRSRAGITLMFVPPTGSLMAFMCSMVMTVVQGV</sequence>
<name>A0A166TK03_9AGAM</name>
<dbReference type="OrthoDB" id="191139at2759"/>
<accession>A0A166TK03</accession>
<evidence type="ECO:0000313" key="3">
    <source>
        <dbReference type="EMBL" id="KZP30696.1"/>
    </source>
</evidence>
<organism evidence="3 4">
    <name type="scientific">Athelia psychrophila</name>
    <dbReference type="NCBI Taxonomy" id="1759441"/>
    <lineage>
        <taxon>Eukaryota</taxon>
        <taxon>Fungi</taxon>
        <taxon>Dikarya</taxon>
        <taxon>Basidiomycota</taxon>
        <taxon>Agaricomycotina</taxon>
        <taxon>Agaricomycetes</taxon>
        <taxon>Agaricomycetidae</taxon>
        <taxon>Atheliales</taxon>
        <taxon>Atheliaceae</taxon>
        <taxon>Athelia</taxon>
    </lineage>
</organism>
<dbReference type="Proteomes" id="UP000076532">
    <property type="component" value="Unassembled WGS sequence"/>
</dbReference>
<proteinExistence type="predicted"/>
<feature type="transmembrane region" description="Helical" evidence="2">
    <location>
        <begin position="32"/>
        <end position="51"/>
    </location>
</feature>
<keyword evidence="4" id="KW-1185">Reference proteome</keyword>
<evidence type="ECO:0000256" key="2">
    <source>
        <dbReference type="SAM" id="Phobius"/>
    </source>
</evidence>